<gene>
    <name evidence="4" type="ORF">HLPCO_001748</name>
</gene>
<dbReference type="RefSeq" id="WP_008825225.1">
    <property type="nucleotide sequence ID" value="NZ_AFNU02000005.1"/>
</dbReference>
<evidence type="ECO:0000256" key="1">
    <source>
        <dbReference type="ARBA" id="ARBA00022801"/>
    </source>
</evidence>
<keyword evidence="1 4" id="KW-0378">Hydrolase</keyword>
<name>F7PTQ8_9MOLU</name>
<dbReference type="CDD" id="cd02857">
    <property type="entry name" value="E_set_CDase_PDE_N"/>
    <property type="match status" value="1"/>
</dbReference>
<dbReference type="SUPFAM" id="SSF51445">
    <property type="entry name" value="(Trans)glycosidases"/>
    <property type="match status" value="1"/>
</dbReference>
<dbReference type="InParanoid" id="F7PTQ8"/>
<keyword evidence="2 4" id="KW-0326">Glycosidase</keyword>
<dbReference type="GO" id="GO:0005975">
    <property type="term" value="P:carbohydrate metabolic process"/>
    <property type="evidence" value="ECO:0007669"/>
    <property type="project" value="InterPro"/>
</dbReference>
<dbReference type="Pfam" id="PF02903">
    <property type="entry name" value="Alpha-amylase_N"/>
    <property type="match status" value="1"/>
</dbReference>
<dbReference type="STRING" id="1033810.HLPCO_001748"/>
<dbReference type="PANTHER" id="PTHR10357:SF210">
    <property type="entry name" value="MALTODEXTRIN GLUCOSIDASE"/>
    <property type="match status" value="1"/>
</dbReference>
<reference evidence="4 5" key="1">
    <citation type="journal article" date="2011" name="J. Bacteriol.">
        <title>Genome sequence of Haloplasma contractile, an unusual contractile bacterium from a deep-sea anoxic brine lake.</title>
        <authorList>
            <person name="Antunes A."/>
            <person name="Alam I."/>
            <person name="El Dorry H."/>
            <person name="Siam R."/>
            <person name="Robertson A."/>
            <person name="Bajic V.B."/>
            <person name="Stingl U."/>
        </authorList>
    </citation>
    <scope>NUCLEOTIDE SEQUENCE [LARGE SCALE GENOMIC DNA]</scope>
    <source>
        <strain evidence="4 5">SSD-17B</strain>
    </source>
</reference>
<evidence type="ECO:0000313" key="5">
    <source>
        <dbReference type="Proteomes" id="UP000005707"/>
    </source>
</evidence>
<dbReference type="SUPFAM" id="SSF81296">
    <property type="entry name" value="E set domains"/>
    <property type="match status" value="1"/>
</dbReference>
<accession>F7PTQ8</accession>
<dbReference type="InterPro" id="IPR017853">
    <property type="entry name" value="GH"/>
</dbReference>
<dbReference type="SUPFAM" id="SSF51011">
    <property type="entry name" value="Glycosyl hydrolase domain"/>
    <property type="match status" value="1"/>
</dbReference>
<evidence type="ECO:0000313" key="4">
    <source>
        <dbReference type="EMBL" id="ERJ12221.1"/>
    </source>
</evidence>
<dbReference type="EMBL" id="AFNU02000005">
    <property type="protein sequence ID" value="ERJ12221.1"/>
    <property type="molecule type" value="Genomic_DNA"/>
</dbReference>
<dbReference type="eggNOG" id="COG0366">
    <property type="taxonomic scope" value="Bacteria"/>
</dbReference>
<dbReference type="FunCoup" id="F7PTQ8">
    <property type="interactions" value="81"/>
</dbReference>
<dbReference type="InterPro" id="IPR045857">
    <property type="entry name" value="O16G_dom_2"/>
</dbReference>
<proteinExistence type="predicted"/>
<dbReference type="Gene3D" id="3.20.20.80">
    <property type="entry name" value="Glycosidases"/>
    <property type="match status" value="1"/>
</dbReference>
<dbReference type="Gene3D" id="2.60.40.10">
    <property type="entry name" value="Immunoglobulins"/>
    <property type="match status" value="1"/>
</dbReference>
<dbReference type="InterPro" id="IPR013783">
    <property type="entry name" value="Ig-like_fold"/>
</dbReference>
<dbReference type="InterPro" id="IPR014756">
    <property type="entry name" value="Ig_E-set"/>
</dbReference>
<dbReference type="SMART" id="SM00642">
    <property type="entry name" value="Aamy"/>
    <property type="match status" value="1"/>
</dbReference>
<dbReference type="InterPro" id="IPR006047">
    <property type="entry name" value="GH13_cat_dom"/>
</dbReference>
<evidence type="ECO:0000256" key="2">
    <source>
        <dbReference type="ARBA" id="ARBA00023295"/>
    </source>
</evidence>
<comment type="caution">
    <text evidence="4">The sequence shown here is derived from an EMBL/GenBank/DDBJ whole genome shotgun (WGS) entry which is preliminary data.</text>
</comment>
<protein>
    <submittedName>
        <fullName evidence="4">Maltodextrin glucosidase protein</fullName>
        <ecNumber evidence="4">3.2.1.54</ecNumber>
    </submittedName>
</protein>
<sequence length="609" mass="71288">MITREALLHIPKSNYSYGYDEDTLHIRVRAKKGEVKKATLRIGDPYIWEKGGAEGGNLNAGGYGWVSGEFIQMTKEVETDLYDYFITEYRPTKKRSRYAFVLENDDEEIVYGEKRIEVLTDENRLGKLQDIGNFFCFPYLNRIDVANTPKWVNDTIWYQIFPDRFANGNTDLDPEHVTPWGQDPKHEDFFGGDIQGIIDSLDYLHNLGINGIYLCPIFKATTTHRYDTLSYFDIDQYLGDKEAFKRLVDEAHKRGIRIMLDAVFNHIGFFSPQWQDVVKNNEQSKYKDWFHIHKFPVVDQPLEELNGNYLNYETFGRVANMPKINTENPEVIEYFLEVGRYWVSEFDIDAWRIDVANEVDHHFWREFRKAVRSVKPDVYILGEIWHDSLPWVMGDQFDAVMNYPLTDAINSYFSRSSMSAEDFKYAVNKVQVSYPLQVNEVTFNLLDSHDTTRIIDIANGNIDRVKLAYLFMFTQSGSPCIYYGDEVGLNGYKKEHGYEWNRQCMIWDEDKHNKDLFLFVQKLIKIRKDHPSLRSTHMEWVMTDNDTNVVMIKKETITIIFNNSEHAKYVHLPEYLAGTTVNDLFSDKKTSLTSSIGLKPLQYLVLEQK</sequence>
<dbReference type="Gene3D" id="3.90.400.10">
    <property type="entry name" value="Oligo-1,6-glucosidase, Domain 2"/>
    <property type="match status" value="1"/>
</dbReference>
<dbReference type="PANTHER" id="PTHR10357">
    <property type="entry name" value="ALPHA-AMYLASE FAMILY MEMBER"/>
    <property type="match status" value="1"/>
</dbReference>
<dbReference type="InterPro" id="IPR013780">
    <property type="entry name" value="Glyco_hydro_b"/>
</dbReference>
<evidence type="ECO:0000259" key="3">
    <source>
        <dbReference type="SMART" id="SM00642"/>
    </source>
</evidence>
<organism evidence="4 5">
    <name type="scientific">Haloplasma contractile SSD-17B</name>
    <dbReference type="NCBI Taxonomy" id="1033810"/>
    <lineage>
        <taxon>Bacteria</taxon>
        <taxon>Bacillati</taxon>
        <taxon>Mycoplasmatota</taxon>
        <taxon>Mollicutes</taxon>
        <taxon>Haloplasmatales</taxon>
        <taxon>Haloplasmataceae</taxon>
        <taxon>Haloplasma</taxon>
    </lineage>
</organism>
<reference evidence="4 5" key="2">
    <citation type="journal article" date="2013" name="PLoS ONE">
        <title>INDIGO - INtegrated Data Warehouse of MIcrobial GenOmes with Examples from the Red Sea Extremophiles.</title>
        <authorList>
            <person name="Alam I."/>
            <person name="Antunes A."/>
            <person name="Kamau A.A."/>
            <person name="Ba Alawi W."/>
            <person name="Kalkatawi M."/>
            <person name="Stingl U."/>
            <person name="Bajic V.B."/>
        </authorList>
    </citation>
    <scope>NUCLEOTIDE SEQUENCE [LARGE SCALE GENOMIC DNA]</scope>
    <source>
        <strain evidence="4 5">SSD-17B</strain>
    </source>
</reference>
<dbReference type="CDD" id="cd11338">
    <property type="entry name" value="AmyAc_CMD"/>
    <property type="match status" value="1"/>
</dbReference>
<dbReference type="EC" id="3.2.1.54" evidence="4"/>
<feature type="domain" description="Glycosyl hydrolase family 13 catalytic" evidence="3">
    <location>
        <begin position="159"/>
        <end position="527"/>
    </location>
</feature>
<keyword evidence="5" id="KW-1185">Reference proteome</keyword>
<dbReference type="Gene3D" id="2.60.40.1180">
    <property type="entry name" value="Golgi alpha-mannosidase II"/>
    <property type="match status" value="1"/>
</dbReference>
<dbReference type="AlphaFoldDB" id="F7PTQ8"/>
<dbReference type="Pfam" id="PF00128">
    <property type="entry name" value="Alpha-amylase"/>
    <property type="match status" value="1"/>
</dbReference>
<dbReference type="InterPro" id="IPR004185">
    <property type="entry name" value="Glyco_hydro_13_lg-like_dom"/>
</dbReference>
<dbReference type="GO" id="GO:0047798">
    <property type="term" value="F:cyclomaltodextrinase activity"/>
    <property type="evidence" value="ECO:0007669"/>
    <property type="project" value="UniProtKB-EC"/>
</dbReference>
<dbReference type="Proteomes" id="UP000005707">
    <property type="component" value="Unassembled WGS sequence"/>
</dbReference>